<dbReference type="RefSeq" id="WP_104422330.1">
    <property type="nucleotide sequence ID" value="NZ_PTIY01000002.1"/>
</dbReference>
<dbReference type="Proteomes" id="UP000238071">
    <property type="component" value="Unassembled WGS sequence"/>
</dbReference>
<keyword evidence="1" id="KW-0732">Signal</keyword>
<evidence type="ECO:0000313" key="4">
    <source>
        <dbReference type="Proteomes" id="UP000238071"/>
    </source>
</evidence>
<feature type="chain" id="PRO_5015715795" evidence="1">
    <location>
        <begin position="33"/>
        <end position="498"/>
    </location>
</feature>
<evidence type="ECO:0000259" key="2">
    <source>
        <dbReference type="Pfam" id="PF13372"/>
    </source>
</evidence>
<protein>
    <submittedName>
        <fullName evidence="3">Alginate export protein</fullName>
    </submittedName>
</protein>
<dbReference type="EMBL" id="PTIY01000002">
    <property type="protein sequence ID" value="PPK73055.1"/>
    <property type="molecule type" value="Genomic_DNA"/>
</dbReference>
<proteinExistence type="predicted"/>
<evidence type="ECO:0000256" key="1">
    <source>
        <dbReference type="SAM" id="SignalP"/>
    </source>
</evidence>
<dbReference type="Pfam" id="PF13372">
    <property type="entry name" value="Alginate_exp"/>
    <property type="match status" value="1"/>
</dbReference>
<keyword evidence="4" id="KW-1185">Reference proteome</keyword>
<sequence>MRRIPLAGVAGHTLSLIVAGGFCMAGSGTAQAAEQKKYTKPPVAPFASQMPDALLGSDKYEKPVWNLHDTLKLPKWLSLSVEQRTRYETMDGRFNANGKGGDQQIPLQTDVWLQANLGAFRFGAEFLDSRALSADSGSGVNNTHADQADFIQGYAAWADQNVLYSGIGAEVTAGRQTLNLGSRRLIARNAMRNTINSFTGAKLRLLDYGNWQFNGFVTMPVLRFPTAAADILNETHQWDEEDTNTLFSGGFLELYNLGWGVNSEVYLYHLDESDSARNPTRNRRYFTPGMRFFIKPAKAEFDFELETIGQFGTVRATTGATDGRDLQHQAWYQHADVGYTFDMPWSPRLGLQYDYASGDANPNDDKDQRFDTLYGARRFEFGPTGIYGAFARSNINSPGYRIGINPRSDVQAFLGHRVFWLASAKDSWTSAGLQDTTGRTGNFVGHQLELSTRWDVNSSLNLETGWAHLFKGHFAKNAPSAPNAQDVEYFYVQSMLRF</sequence>
<dbReference type="AlphaFoldDB" id="A0A2S6H6E6"/>
<dbReference type="InterPro" id="IPR025388">
    <property type="entry name" value="Alginate_export_dom"/>
</dbReference>
<name>A0A2S6H6E6_9GAMM</name>
<feature type="domain" description="Alginate export" evidence="2">
    <location>
        <begin position="76"/>
        <end position="481"/>
    </location>
</feature>
<gene>
    <name evidence="3" type="ORF">B0F88_10234</name>
</gene>
<dbReference type="OrthoDB" id="9789168at2"/>
<evidence type="ECO:0000313" key="3">
    <source>
        <dbReference type="EMBL" id="PPK73055.1"/>
    </source>
</evidence>
<organism evidence="3 4">
    <name type="scientific">Methylobacter tundripaludum</name>
    <dbReference type="NCBI Taxonomy" id="173365"/>
    <lineage>
        <taxon>Bacteria</taxon>
        <taxon>Pseudomonadati</taxon>
        <taxon>Pseudomonadota</taxon>
        <taxon>Gammaproteobacteria</taxon>
        <taxon>Methylococcales</taxon>
        <taxon>Methylococcaceae</taxon>
        <taxon>Methylobacter</taxon>
    </lineage>
</organism>
<dbReference type="InterPro" id="IPR053728">
    <property type="entry name" value="Alginate_Permeability_Chnl"/>
</dbReference>
<comment type="caution">
    <text evidence="3">The sequence shown here is derived from an EMBL/GenBank/DDBJ whole genome shotgun (WGS) entry which is preliminary data.</text>
</comment>
<accession>A0A2S6H6E6</accession>
<reference evidence="3 4" key="1">
    <citation type="submission" date="2018-02" db="EMBL/GenBank/DDBJ databases">
        <title>Subsurface microbial communities from deep shales in Ohio and West Virginia, USA.</title>
        <authorList>
            <person name="Wrighton K."/>
        </authorList>
    </citation>
    <scope>NUCLEOTIDE SEQUENCE [LARGE SCALE GENOMIC DNA]</scope>
    <source>
        <strain evidence="3 4">OWC-G53F</strain>
    </source>
</reference>
<dbReference type="Gene3D" id="2.40.160.100">
    <property type="match status" value="1"/>
</dbReference>
<feature type="signal peptide" evidence="1">
    <location>
        <begin position="1"/>
        <end position="32"/>
    </location>
</feature>